<dbReference type="PROSITE" id="PS51257">
    <property type="entry name" value="PROKAR_LIPOPROTEIN"/>
    <property type="match status" value="1"/>
</dbReference>
<sequence length="63" mass="7350">MLKKSPFFIYLLGFLLFIVISCREKSFEEYNENEFYKAQGVIVSAIMTSSILDDPFIQKIEFG</sequence>
<dbReference type="RefSeq" id="WP_188242587.1">
    <property type="nucleotide sequence ID" value="NZ_JABTCF010000002.1"/>
</dbReference>
<dbReference type="Proteomes" id="UP001166021">
    <property type="component" value="Unassembled WGS sequence"/>
</dbReference>
<comment type="caution">
    <text evidence="1">The sequence shown here is derived from an EMBL/GenBank/DDBJ whole genome shotgun (WGS) entry which is preliminary data.</text>
</comment>
<keyword evidence="2" id="KW-1185">Reference proteome</keyword>
<reference evidence="1" key="1">
    <citation type="submission" date="2020-05" db="EMBL/GenBank/DDBJ databases">
        <title>The draft genome sequence of Maribacter sp. ANRC-HE7.</title>
        <authorList>
            <person name="Mu L."/>
        </authorList>
    </citation>
    <scope>NUCLEOTIDE SEQUENCE</scope>
    <source>
        <strain evidence="1">ANRC-HE7</strain>
    </source>
</reference>
<protein>
    <submittedName>
        <fullName evidence="1">Uncharacterized protein</fullName>
    </submittedName>
</protein>
<proteinExistence type="predicted"/>
<evidence type="ECO:0000313" key="2">
    <source>
        <dbReference type="Proteomes" id="UP001166021"/>
    </source>
</evidence>
<organism evidence="1 2">
    <name type="scientific">Maribacter aquimaris</name>
    <dbReference type="NCBI Taxonomy" id="2737171"/>
    <lineage>
        <taxon>Bacteria</taxon>
        <taxon>Pseudomonadati</taxon>
        <taxon>Bacteroidota</taxon>
        <taxon>Flavobacteriia</taxon>
        <taxon>Flavobacteriales</taxon>
        <taxon>Flavobacteriaceae</taxon>
        <taxon>Maribacter</taxon>
    </lineage>
</organism>
<gene>
    <name evidence="1" type="ORF">HPE56_04510</name>
</gene>
<accession>A0ABR7UZI6</accession>
<dbReference type="EMBL" id="JABTCF010000002">
    <property type="protein sequence ID" value="MBD0777049.1"/>
    <property type="molecule type" value="Genomic_DNA"/>
</dbReference>
<name>A0ABR7UZI6_9FLAO</name>
<evidence type="ECO:0000313" key="1">
    <source>
        <dbReference type="EMBL" id="MBD0777049.1"/>
    </source>
</evidence>